<dbReference type="GO" id="GO:0006508">
    <property type="term" value="P:proteolysis"/>
    <property type="evidence" value="ECO:0007669"/>
    <property type="project" value="UniProtKB-KW"/>
</dbReference>
<dbReference type="NCBIfam" id="TIGR01975">
    <property type="entry name" value="isoAsp_dipep"/>
    <property type="match status" value="1"/>
</dbReference>
<dbReference type="Pfam" id="PF01979">
    <property type="entry name" value="Amidohydro_1"/>
    <property type="match status" value="1"/>
</dbReference>
<dbReference type="InterPro" id="IPR013108">
    <property type="entry name" value="Amidohydro_3"/>
</dbReference>
<dbReference type="InterPro" id="IPR011059">
    <property type="entry name" value="Metal-dep_hydrolase_composite"/>
</dbReference>
<dbReference type="Proteomes" id="UP000184517">
    <property type="component" value="Unassembled WGS sequence"/>
</dbReference>
<dbReference type="Gene3D" id="3.20.20.140">
    <property type="entry name" value="Metal-dependent hydrolases"/>
    <property type="match status" value="1"/>
</dbReference>
<dbReference type="STRING" id="1122206.SAMN02745753_03326"/>
<proteinExistence type="inferred from homology"/>
<feature type="binding site" description="via carbamate group" evidence="4">
    <location>
        <position position="159"/>
    </location>
    <ligand>
        <name>Zn(2+)</name>
        <dbReference type="ChEBI" id="CHEBI:29105"/>
        <label>2</label>
        <note>catalytic</note>
    </ligand>
</feature>
<keyword evidence="1 4" id="KW-0862">Zinc</keyword>
<comment type="similarity">
    <text evidence="1">Belongs to the peptidase M38 family.</text>
</comment>
<keyword evidence="1" id="KW-0482">Metalloprotease</keyword>
<feature type="active site" description="Proton acceptor" evidence="2">
    <location>
        <position position="288"/>
    </location>
</feature>
<feature type="binding site" evidence="4">
    <location>
        <position position="65"/>
    </location>
    <ligand>
        <name>Zn(2+)</name>
        <dbReference type="ChEBI" id="CHEBI:29105"/>
        <label>1</label>
        <note>catalytic</note>
    </ligand>
</feature>
<dbReference type="Gene3D" id="2.30.40.10">
    <property type="entry name" value="Urease, subunit C, domain 1"/>
    <property type="match status" value="1"/>
</dbReference>
<feature type="modified residue" description="N6-carboxylysine" evidence="5">
    <location>
        <position position="159"/>
    </location>
</feature>
<comment type="cofactor">
    <cofactor evidence="1 4">
        <name>Zn(2+)</name>
        <dbReference type="ChEBI" id="CHEBI:29105"/>
    </cofactor>
    <text evidence="1 4">Binds 2 Zn(2+) ions per subunit.</text>
</comment>
<feature type="binding site" evidence="3">
    <location>
        <position position="230"/>
    </location>
    <ligand>
        <name>substrate</name>
    </ligand>
</feature>
<dbReference type="OrthoDB" id="9776455at2"/>
<evidence type="ECO:0000259" key="7">
    <source>
        <dbReference type="Pfam" id="PF07969"/>
    </source>
</evidence>
<comment type="function">
    <text evidence="1">Catalyzes the hydrolytic cleavage of a subset of L-isoaspartyl (L-beta-aspartyl) dipeptides. Used to degrade proteins damaged by L-isoaspartyl residues formation.</text>
</comment>
<sequence length="393" mass="42111">MVLYMFTLVKNANVYAPEALGIKDILIAAGKILKIESKIDITGIADINIIDAQGQTLIPGFVDGHVHLIGGGGEGGYHTRTPEVLLSHLTRAGITTVVGLLGTDSATRHNESLYAKAKALTTEGVSAYMFTGGYKVPTETITQSIQRDIVFIDRVIGLKTALSDHRSSQPTIEELSRMASEARVAGLISGKCGRVVVHLGNSQKGFGPLFEVVEQSDIPVSQFIPTHVNRTELLADQGMEWLKQGGFVDLTAGINPDKGATGSVKASTFLTRCKAQNIDTSRVCISSDGNGSVPIFNEKRELIGLKVAGFGSLLYQLKEMIQVENMSITEAVIPFTQAPAQCLGLASEKGEVSLGKDADFLILDENLDIQHTFAKGVCHVRDGIAQIKGTFED</sequence>
<evidence type="ECO:0000256" key="4">
    <source>
        <dbReference type="PIRSR" id="PIRSR001238-3"/>
    </source>
</evidence>
<dbReference type="PANTHER" id="PTHR11647:SF1">
    <property type="entry name" value="COLLAPSIN RESPONSE MEDIATOR PROTEIN"/>
    <property type="match status" value="1"/>
</dbReference>
<dbReference type="InterPro" id="IPR032466">
    <property type="entry name" value="Metal_Hydrolase"/>
</dbReference>
<dbReference type="InterPro" id="IPR010229">
    <property type="entry name" value="Pept_M38_dipep"/>
</dbReference>
<dbReference type="Pfam" id="PF07969">
    <property type="entry name" value="Amidohydro_3"/>
    <property type="match status" value="1"/>
</dbReference>
<keyword evidence="1 4" id="KW-0479">Metal-binding</keyword>
<dbReference type="EMBL" id="FQVF01000016">
    <property type="protein sequence ID" value="SHG13345.1"/>
    <property type="molecule type" value="Genomic_DNA"/>
</dbReference>
<feature type="binding site" evidence="4">
    <location>
        <position position="67"/>
    </location>
    <ligand>
        <name>Zn(2+)</name>
        <dbReference type="ChEBI" id="CHEBI:29105"/>
        <label>1</label>
        <note>catalytic</note>
    </ligand>
</feature>
<dbReference type="GO" id="GO:0005737">
    <property type="term" value="C:cytoplasm"/>
    <property type="evidence" value="ECO:0007669"/>
    <property type="project" value="UniProtKB-SubCell"/>
</dbReference>
<dbReference type="AlphaFoldDB" id="A0A1M5HBK7"/>
<feature type="binding site" evidence="3">
    <location>
        <position position="292"/>
    </location>
    <ligand>
        <name>substrate</name>
    </ligand>
</feature>
<feature type="domain" description="Amidohydrolase 3" evidence="7">
    <location>
        <begin position="49"/>
        <end position="156"/>
    </location>
</feature>
<evidence type="ECO:0000313" key="8">
    <source>
        <dbReference type="EMBL" id="SHG13345.1"/>
    </source>
</evidence>
<dbReference type="PANTHER" id="PTHR11647">
    <property type="entry name" value="HYDRANTOINASE/DIHYDROPYRIMIDINASE FAMILY MEMBER"/>
    <property type="match status" value="1"/>
</dbReference>
<feature type="binding site" evidence="3">
    <location>
        <position position="134"/>
    </location>
    <ligand>
        <name>substrate</name>
    </ligand>
</feature>
<organism evidence="8 9">
    <name type="scientific">Marinomonas polaris DSM 16579</name>
    <dbReference type="NCBI Taxonomy" id="1122206"/>
    <lineage>
        <taxon>Bacteria</taxon>
        <taxon>Pseudomonadati</taxon>
        <taxon>Pseudomonadota</taxon>
        <taxon>Gammaproteobacteria</taxon>
        <taxon>Oceanospirillales</taxon>
        <taxon>Oceanospirillaceae</taxon>
        <taxon>Marinomonas</taxon>
    </lineage>
</organism>
<dbReference type="GO" id="GO:0008237">
    <property type="term" value="F:metallopeptidase activity"/>
    <property type="evidence" value="ECO:0007669"/>
    <property type="project" value="UniProtKB-KW"/>
</dbReference>
<feature type="binding site" evidence="4">
    <location>
        <position position="288"/>
    </location>
    <ligand>
        <name>Zn(2+)</name>
        <dbReference type="ChEBI" id="CHEBI:29105"/>
        <label>1</label>
        <note>catalytic</note>
    </ligand>
</feature>
<reference evidence="9" key="1">
    <citation type="submission" date="2016-11" db="EMBL/GenBank/DDBJ databases">
        <authorList>
            <person name="Varghese N."/>
            <person name="Submissions S."/>
        </authorList>
    </citation>
    <scope>NUCLEOTIDE SEQUENCE [LARGE SCALE GENOMIC DNA]</scope>
    <source>
        <strain evidence="9">DSM 16579</strain>
    </source>
</reference>
<dbReference type="InterPro" id="IPR006680">
    <property type="entry name" value="Amidohydro-rel"/>
</dbReference>
<dbReference type="SUPFAM" id="SSF51338">
    <property type="entry name" value="Composite domain of metallo-dependent hydrolases"/>
    <property type="match status" value="1"/>
</dbReference>
<gene>
    <name evidence="8" type="ORF">SAMN02745753_03326</name>
</gene>
<feature type="binding site" description="via carbamate group" evidence="4">
    <location>
        <position position="159"/>
    </location>
    <ligand>
        <name>Zn(2+)</name>
        <dbReference type="ChEBI" id="CHEBI:29105"/>
        <label>1</label>
        <note>catalytic</note>
    </ligand>
</feature>
<feature type="binding site" evidence="3">
    <location>
        <position position="166"/>
    </location>
    <ligand>
        <name>substrate</name>
    </ligand>
</feature>
<protein>
    <recommendedName>
        <fullName evidence="1">Isoaspartyl dipeptidase</fullName>
        <ecNumber evidence="1">3.4.19.-</ecNumber>
    </recommendedName>
</protein>
<feature type="binding site" evidence="3">
    <location>
        <position position="103"/>
    </location>
    <ligand>
        <name>substrate</name>
    </ligand>
</feature>
<dbReference type="EC" id="3.4.19.-" evidence="1"/>
<feature type="domain" description="Amidohydrolase-related" evidence="6">
    <location>
        <begin position="282"/>
        <end position="376"/>
    </location>
</feature>
<dbReference type="PIRSF" id="PIRSF001238">
    <property type="entry name" value="IadA"/>
    <property type="match status" value="1"/>
</dbReference>
<keyword evidence="1" id="KW-0645">Protease</keyword>
<feature type="binding site" evidence="3">
    <location>
        <begin position="72"/>
        <end position="74"/>
    </location>
    <ligand>
        <name>substrate</name>
    </ligand>
</feature>
<keyword evidence="1" id="KW-0378">Hydrolase</keyword>
<evidence type="ECO:0000256" key="2">
    <source>
        <dbReference type="PIRSR" id="PIRSR001238-1"/>
    </source>
</evidence>
<comment type="PTM">
    <text evidence="1">Carboxylation allows a single lysine to coordinate two zinc ions.</text>
</comment>
<evidence type="ECO:0000256" key="5">
    <source>
        <dbReference type="PIRSR" id="PIRSR001238-50"/>
    </source>
</evidence>
<dbReference type="InterPro" id="IPR050378">
    <property type="entry name" value="Metallo-dep_Hydrolases_sf"/>
</dbReference>
<dbReference type="SUPFAM" id="SSF51556">
    <property type="entry name" value="Metallo-dependent hydrolases"/>
    <property type="match status" value="1"/>
</dbReference>
<comment type="PTM">
    <text evidence="5">Carbamylation allows a single lysine to coordinate two zinc ions.</text>
</comment>
<comment type="subcellular location">
    <subcellularLocation>
        <location evidence="1">Cytoplasm</location>
    </subcellularLocation>
</comment>
<evidence type="ECO:0000256" key="1">
    <source>
        <dbReference type="PIRNR" id="PIRNR001238"/>
    </source>
</evidence>
<evidence type="ECO:0000313" key="9">
    <source>
        <dbReference type="Proteomes" id="UP000184517"/>
    </source>
</evidence>
<name>A0A1M5HBK7_9GAMM</name>
<evidence type="ECO:0000256" key="3">
    <source>
        <dbReference type="PIRSR" id="PIRSR001238-2"/>
    </source>
</evidence>
<dbReference type="GO" id="GO:0046872">
    <property type="term" value="F:metal ion binding"/>
    <property type="evidence" value="ECO:0007669"/>
    <property type="project" value="UniProtKB-KW"/>
</dbReference>
<dbReference type="GO" id="GO:0016810">
    <property type="term" value="F:hydrolase activity, acting on carbon-nitrogen (but not peptide) bonds"/>
    <property type="evidence" value="ECO:0007669"/>
    <property type="project" value="InterPro"/>
</dbReference>
<keyword evidence="9" id="KW-1185">Reference proteome</keyword>
<evidence type="ECO:0000259" key="6">
    <source>
        <dbReference type="Pfam" id="PF01979"/>
    </source>
</evidence>
<dbReference type="GO" id="GO:0008798">
    <property type="term" value="F:beta-aspartyl-peptidase activity"/>
    <property type="evidence" value="ECO:0007669"/>
    <property type="project" value="InterPro"/>
</dbReference>
<accession>A0A1M5HBK7</accession>
<feature type="binding site" evidence="4">
    <location>
        <position position="198"/>
    </location>
    <ligand>
        <name>Zn(2+)</name>
        <dbReference type="ChEBI" id="CHEBI:29105"/>
        <label>2</label>
        <note>catalytic</note>
    </ligand>
</feature>
<feature type="binding site" evidence="4">
    <location>
        <position position="227"/>
    </location>
    <ligand>
        <name>Zn(2+)</name>
        <dbReference type="ChEBI" id="CHEBI:29105"/>
        <label>2</label>
        <note>catalytic</note>
    </ligand>
</feature>